<feature type="chain" id="PRO_5047471705" description="HMA domain-containing protein" evidence="1">
    <location>
        <begin position="23"/>
        <end position="142"/>
    </location>
</feature>
<accession>A0ABZ2EID4</accession>
<evidence type="ECO:0000313" key="3">
    <source>
        <dbReference type="EMBL" id="WWC83086.1"/>
    </source>
</evidence>
<evidence type="ECO:0000313" key="4">
    <source>
        <dbReference type="Proteomes" id="UP001321305"/>
    </source>
</evidence>
<dbReference type="Gene3D" id="3.30.70.100">
    <property type="match status" value="1"/>
</dbReference>
<keyword evidence="4" id="KW-1185">Reference proteome</keyword>
<sequence>MKTFRLFTLSIICSLISFVGFAQNKTATFDVSGNCSMCKKTIEKAAKSAGASYANWDMDAKKLTVHFNNKTSVEKIQQKIALAGYDNAGATASDAAYDKLHACCKYERKAANADADCCEKGEACCKDGKADCCKDKKSAAKN</sequence>
<dbReference type="SUPFAM" id="SSF55008">
    <property type="entry name" value="HMA, heavy metal-associated domain"/>
    <property type="match status" value="1"/>
</dbReference>
<protein>
    <recommendedName>
        <fullName evidence="2">HMA domain-containing protein</fullName>
    </recommendedName>
</protein>
<evidence type="ECO:0000256" key="1">
    <source>
        <dbReference type="SAM" id="SignalP"/>
    </source>
</evidence>
<gene>
    <name evidence="3" type="ORF">PIECOFPK_00797</name>
</gene>
<feature type="domain" description="HMA" evidence="2">
    <location>
        <begin position="29"/>
        <end position="86"/>
    </location>
</feature>
<dbReference type="RefSeq" id="WP_409966561.1">
    <property type="nucleotide sequence ID" value="NZ_CP144143.1"/>
</dbReference>
<dbReference type="Proteomes" id="UP001321305">
    <property type="component" value="Chromosome"/>
</dbReference>
<dbReference type="InterPro" id="IPR036163">
    <property type="entry name" value="HMA_dom_sf"/>
</dbReference>
<dbReference type="EMBL" id="CP144143">
    <property type="protein sequence ID" value="WWC83086.1"/>
    <property type="molecule type" value="Genomic_DNA"/>
</dbReference>
<feature type="signal peptide" evidence="1">
    <location>
        <begin position="1"/>
        <end position="22"/>
    </location>
</feature>
<evidence type="ECO:0000259" key="2">
    <source>
        <dbReference type="Pfam" id="PF00403"/>
    </source>
</evidence>
<keyword evidence="1" id="KW-0732">Signal</keyword>
<reference evidence="4" key="1">
    <citation type="submission" date="2024-01" db="EMBL/GenBank/DDBJ databases">
        <title>Mycovorax composti gen. nov. sp. nov., a member of the family Chitinophagaceae isolated from button mushroom compost.</title>
        <authorList>
            <person name="Thai M."/>
            <person name="Bell T.L."/>
            <person name="Kertesz M.A."/>
        </authorList>
    </citation>
    <scope>NUCLEOTIDE SEQUENCE [LARGE SCALE GENOMIC DNA]</scope>
    <source>
        <strain evidence="4">C216</strain>
    </source>
</reference>
<proteinExistence type="predicted"/>
<organism evidence="3 4">
    <name type="scientific">Mycovorax composti</name>
    <dbReference type="NCBI Taxonomy" id="2962693"/>
    <lineage>
        <taxon>Bacteria</taxon>
        <taxon>Pseudomonadati</taxon>
        <taxon>Bacteroidota</taxon>
        <taxon>Chitinophagia</taxon>
        <taxon>Chitinophagales</taxon>
        <taxon>Chitinophagaceae</taxon>
        <taxon>Mycovorax</taxon>
    </lineage>
</organism>
<name>A0ABZ2EID4_9BACT</name>
<dbReference type="Pfam" id="PF00403">
    <property type="entry name" value="HMA"/>
    <property type="match status" value="1"/>
</dbReference>
<dbReference type="InterPro" id="IPR006121">
    <property type="entry name" value="HMA_dom"/>
</dbReference>